<dbReference type="SUPFAM" id="SSF53335">
    <property type="entry name" value="S-adenosyl-L-methionine-dependent methyltransferases"/>
    <property type="match status" value="1"/>
</dbReference>
<name>A0A8H4JK74_9HYPO</name>
<comment type="similarity">
    <text evidence="1">Belongs to the methyltransferase superfamily. LaeA methyltransferase family.</text>
</comment>
<comment type="caution">
    <text evidence="3">The sequence shown here is derived from an EMBL/GenBank/DDBJ whole genome shotgun (WGS) entry which is preliminary data.</text>
</comment>
<evidence type="ECO:0008006" key="5">
    <source>
        <dbReference type="Google" id="ProtNLM"/>
    </source>
</evidence>
<evidence type="ECO:0000256" key="2">
    <source>
        <dbReference type="SAM" id="MobiDB-lite"/>
    </source>
</evidence>
<protein>
    <recommendedName>
        <fullName evidence="5">Methyltransferase domain-containing protein</fullName>
    </recommendedName>
</protein>
<organism evidence="3 4">
    <name type="scientific">Fusarium austroafricanum</name>
    <dbReference type="NCBI Taxonomy" id="2364996"/>
    <lineage>
        <taxon>Eukaryota</taxon>
        <taxon>Fungi</taxon>
        <taxon>Dikarya</taxon>
        <taxon>Ascomycota</taxon>
        <taxon>Pezizomycotina</taxon>
        <taxon>Sordariomycetes</taxon>
        <taxon>Hypocreomycetidae</taxon>
        <taxon>Hypocreales</taxon>
        <taxon>Nectriaceae</taxon>
        <taxon>Fusarium</taxon>
        <taxon>Fusarium concolor species complex</taxon>
    </lineage>
</organism>
<accession>A0A8H4JK74</accession>
<evidence type="ECO:0000313" key="3">
    <source>
        <dbReference type="EMBL" id="KAF4431821.1"/>
    </source>
</evidence>
<dbReference type="PANTHER" id="PTHR43591">
    <property type="entry name" value="METHYLTRANSFERASE"/>
    <property type="match status" value="1"/>
</dbReference>
<sequence length="747" mass="84894">MSTSNKLGEETIKYTRYQNISYGHMSTRFMKELLRNPGKYGVDSLINMIKLMSRYGLTIPTRVGSLGLSSYELRSPWYADSNPESFRISPFDLALKSHIPPCLLGLMLDQYDSLGLKLTDRYAECPESLVKLAEKRGEVIWVECCTMDQLIWNLHADLHHDPSEQEASYPREVADMFAQKLNIMIKREMIDTSEQSLLQSILEALYYIADISLAIGGLDERHSRNSWMILCNAVRPYFTNPNLASRLPFGVPNPNLRRIHRFAIKTNWNPWMTWYLREDAIKRHNALRESGMLPLSGYDSLVRDNEDLYYHHFFEPYLDEAQIPPWYTVDMDECKVPLTGAAGPKASHPIHGLRVLRYIMTDQQRRRDTPTASASAAAAAAAADSIISYTETPAAAPAQTLAQTLAHAPSSPAPQAELIPAEDPEGNFDNDRYEIDSAIGSDAGSFMYPDSVTASILEYRTIQGRTYHSDRHASEYVMPNDEQQLQSIDITHHYLTILLDDNLFLAPISPHVQKVLDVGTGSGVWAMQVPPPVPAAQVIGSDLSPCQPEWVPPNVHFEIADATLTWPWKDNYFDFTHIRYLFGAVPDWPALFQEAYRCCAPGGWVQSCEADVHFYSDDGTADSEPAFRTWADLYEKGGVATGRTFFPQQEALQERSITEAGFTDVRIIDYKIPVGGWANNRKLSELGEYVKLTLDNDLEGYTLYLWLNVLNWPREEYTQFIAEMRKAISNRRVHSYMMVRYVYARKP</sequence>
<evidence type="ECO:0000313" key="4">
    <source>
        <dbReference type="Proteomes" id="UP000605986"/>
    </source>
</evidence>
<keyword evidence="4" id="KW-1185">Reference proteome</keyword>
<dbReference type="GO" id="GO:0008168">
    <property type="term" value="F:methyltransferase activity"/>
    <property type="evidence" value="ECO:0007669"/>
    <property type="project" value="TreeGrafter"/>
</dbReference>
<dbReference type="Proteomes" id="UP000605986">
    <property type="component" value="Unassembled WGS sequence"/>
</dbReference>
<proteinExistence type="inferred from homology"/>
<dbReference type="InterPro" id="IPR029063">
    <property type="entry name" value="SAM-dependent_MTases_sf"/>
</dbReference>
<dbReference type="AlphaFoldDB" id="A0A8H4JK74"/>
<dbReference type="OrthoDB" id="2013972at2759"/>
<feature type="region of interest" description="Disordered" evidence="2">
    <location>
        <begin position="405"/>
        <end position="427"/>
    </location>
</feature>
<dbReference type="CDD" id="cd02440">
    <property type="entry name" value="AdoMet_MTases"/>
    <property type="match status" value="1"/>
</dbReference>
<gene>
    <name evidence="3" type="ORF">F53441_13875</name>
</gene>
<reference evidence="3" key="1">
    <citation type="submission" date="2020-01" db="EMBL/GenBank/DDBJ databases">
        <title>Identification and distribution of gene clusters putatively required for synthesis of sphingolipid metabolism inhibitors in phylogenetically diverse species of the filamentous fungus Fusarium.</title>
        <authorList>
            <person name="Kim H.-S."/>
            <person name="Busman M."/>
            <person name="Brown D.W."/>
            <person name="Divon H."/>
            <person name="Uhlig S."/>
            <person name="Proctor R.H."/>
        </authorList>
    </citation>
    <scope>NUCLEOTIDE SEQUENCE</scope>
    <source>
        <strain evidence="3">NRRL 53441</strain>
    </source>
</reference>
<dbReference type="PANTHER" id="PTHR43591:SF10">
    <property type="entry name" value="ABC TRANSMEMBRANE TYPE-1 DOMAIN-CONTAINING PROTEIN-RELATED"/>
    <property type="match status" value="1"/>
</dbReference>
<dbReference type="Pfam" id="PF13489">
    <property type="entry name" value="Methyltransf_23"/>
    <property type="match status" value="1"/>
</dbReference>
<dbReference type="Gene3D" id="3.40.50.150">
    <property type="entry name" value="Vaccinia Virus protein VP39"/>
    <property type="match status" value="1"/>
</dbReference>
<evidence type="ECO:0000256" key="1">
    <source>
        <dbReference type="ARBA" id="ARBA00038158"/>
    </source>
</evidence>
<dbReference type="EMBL" id="JAADJG010000962">
    <property type="protein sequence ID" value="KAF4431821.1"/>
    <property type="molecule type" value="Genomic_DNA"/>
</dbReference>